<organism evidence="25 26">
    <name type="scientific">Serpentinicella alkaliphila</name>
    <dbReference type="NCBI Taxonomy" id="1734049"/>
    <lineage>
        <taxon>Bacteria</taxon>
        <taxon>Bacillati</taxon>
        <taxon>Bacillota</taxon>
        <taxon>Clostridia</taxon>
        <taxon>Peptostreptococcales</taxon>
        <taxon>Natronincolaceae</taxon>
        <taxon>Serpentinicella</taxon>
    </lineage>
</organism>
<evidence type="ECO:0000256" key="20">
    <source>
        <dbReference type="ARBA" id="ARBA00032253"/>
    </source>
</evidence>
<evidence type="ECO:0000256" key="11">
    <source>
        <dbReference type="ARBA" id="ARBA00022692"/>
    </source>
</evidence>
<evidence type="ECO:0000256" key="15">
    <source>
        <dbReference type="ARBA" id="ARBA00023136"/>
    </source>
</evidence>
<feature type="transmembrane region" description="Helical" evidence="24">
    <location>
        <begin position="50"/>
        <end position="68"/>
    </location>
</feature>
<evidence type="ECO:0000256" key="3">
    <source>
        <dbReference type="ARBA" id="ARBA00005119"/>
    </source>
</evidence>
<feature type="transmembrane region" description="Helical" evidence="24">
    <location>
        <begin position="14"/>
        <end position="38"/>
    </location>
</feature>
<dbReference type="EMBL" id="SLYC01000004">
    <property type="protein sequence ID" value="TCQ05898.1"/>
    <property type="molecule type" value="Genomic_DNA"/>
</dbReference>
<dbReference type="RefSeq" id="WP_132847635.1">
    <property type="nucleotide sequence ID" value="NZ_CP058648.1"/>
</dbReference>
<evidence type="ECO:0000256" key="19">
    <source>
        <dbReference type="ARBA" id="ARBA00031825"/>
    </source>
</evidence>
<evidence type="ECO:0000256" key="21">
    <source>
        <dbReference type="ARBA" id="ARBA00032396"/>
    </source>
</evidence>
<comment type="subcellular location">
    <subcellularLocation>
        <location evidence="2">Cell membrane</location>
        <topology evidence="2">Multi-pass membrane protein</topology>
    </subcellularLocation>
</comment>
<dbReference type="Pfam" id="PF01148">
    <property type="entry name" value="CTP_transf_1"/>
    <property type="match status" value="1"/>
</dbReference>
<feature type="transmembrane region" description="Helical" evidence="24">
    <location>
        <begin position="193"/>
        <end position="214"/>
    </location>
</feature>
<comment type="catalytic activity">
    <reaction evidence="1">
        <text>a 1,2-diacyl-sn-glycero-3-phosphate + CTP + H(+) = a CDP-1,2-diacyl-sn-glycerol + diphosphate</text>
        <dbReference type="Rhea" id="RHEA:16229"/>
        <dbReference type="ChEBI" id="CHEBI:15378"/>
        <dbReference type="ChEBI" id="CHEBI:33019"/>
        <dbReference type="ChEBI" id="CHEBI:37563"/>
        <dbReference type="ChEBI" id="CHEBI:58332"/>
        <dbReference type="ChEBI" id="CHEBI:58608"/>
        <dbReference type="EC" id="2.7.7.41"/>
    </reaction>
</comment>
<feature type="transmembrane region" description="Helical" evidence="24">
    <location>
        <begin position="168"/>
        <end position="187"/>
    </location>
</feature>
<keyword evidence="17" id="KW-1208">Phospholipid metabolism</keyword>
<keyword evidence="26" id="KW-1185">Reference proteome</keyword>
<name>A0A4R2TQ37_9FIRM</name>
<evidence type="ECO:0000313" key="26">
    <source>
        <dbReference type="Proteomes" id="UP000295504"/>
    </source>
</evidence>
<evidence type="ECO:0000256" key="10">
    <source>
        <dbReference type="ARBA" id="ARBA00022679"/>
    </source>
</evidence>
<dbReference type="EC" id="2.7.7.41" evidence="6"/>
<gene>
    <name evidence="25" type="ORF">EDD79_100479</name>
</gene>
<evidence type="ECO:0000256" key="5">
    <source>
        <dbReference type="ARBA" id="ARBA00010185"/>
    </source>
</evidence>
<keyword evidence="14" id="KW-0443">Lipid metabolism</keyword>
<comment type="similarity">
    <text evidence="5">Belongs to the CDS family.</text>
</comment>
<evidence type="ECO:0000256" key="14">
    <source>
        <dbReference type="ARBA" id="ARBA00023098"/>
    </source>
</evidence>
<dbReference type="PANTHER" id="PTHR46382">
    <property type="entry name" value="PHOSPHATIDATE CYTIDYLYLTRANSFERASE"/>
    <property type="match status" value="1"/>
</dbReference>
<evidence type="ECO:0000256" key="2">
    <source>
        <dbReference type="ARBA" id="ARBA00004651"/>
    </source>
</evidence>
<keyword evidence="12 25" id="KW-0548">Nucleotidyltransferase</keyword>
<keyword evidence="9" id="KW-0444">Lipid biosynthesis</keyword>
<dbReference type="AlphaFoldDB" id="A0A4R2TQ37"/>
<proteinExistence type="inferred from homology"/>
<evidence type="ECO:0000256" key="12">
    <source>
        <dbReference type="ARBA" id="ARBA00022695"/>
    </source>
</evidence>
<keyword evidence="13 24" id="KW-1133">Transmembrane helix</keyword>
<feature type="transmembrane region" description="Helical" evidence="24">
    <location>
        <begin position="126"/>
        <end position="147"/>
    </location>
</feature>
<keyword evidence="15 24" id="KW-0472">Membrane</keyword>
<keyword evidence="10 25" id="KW-0808">Transferase</keyword>
<protein>
    <recommendedName>
        <fullName evidence="7">Phosphatidate cytidylyltransferase</fullName>
        <ecNumber evidence="6">2.7.7.41</ecNumber>
    </recommendedName>
    <alternativeName>
        <fullName evidence="20">CDP-DAG synthase</fullName>
    </alternativeName>
    <alternativeName>
        <fullName evidence="22">CDP-DG synthase</fullName>
    </alternativeName>
    <alternativeName>
        <fullName evidence="18">CDP-diacylglycerol synthase</fullName>
    </alternativeName>
    <alternativeName>
        <fullName evidence="21">CDP-diglyceride pyrophosphorylase</fullName>
    </alternativeName>
    <alternativeName>
        <fullName evidence="23">CDP-diglyceride synthase</fullName>
    </alternativeName>
    <alternativeName>
        <fullName evidence="19">CTP:phosphatidate cytidylyltransferase</fullName>
    </alternativeName>
</protein>
<keyword evidence="8" id="KW-1003">Cell membrane</keyword>
<evidence type="ECO:0000256" key="8">
    <source>
        <dbReference type="ARBA" id="ARBA00022475"/>
    </source>
</evidence>
<evidence type="ECO:0000256" key="23">
    <source>
        <dbReference type="ARBA" id="ARBA00033406"/>
    </source>
</evidence>
<evidence type="ECO:0000256" key="17">
    <source>
        <dbReference type="ARBA" id="ARBA00023264"/>
    </source>
</evidence>
<evidence type="ECO:0000256" key="9">
    <source>
        <dbReference type="ARBA" id="ARBA00022516"/>
    </source>
</evidence>
<evidence type="ECO:0000256" key="1">
    <source>
        <dbReference type="ARBA" id="ARBA00001698"/>
    </source>
</evidence>
<keyword evidence="11 24" id="KW-0812">Transmembrane</keyword>
<dbReference type="OrthoDB" id="9799199at2"/>
<feature type="transmembrane region" description="Helical" evidence="24">
    <location>
        <begin position="74"/>
        <end position="92"/>
    </location>
</feature>
<comment type="pathway">
    <text evidence="4">Lipid metabolism.</text>
</comment>
<evidence type="ECO:0000256" key="6">
    <source>
        <dbReference type="ARBA" id="ARBA00012487"/>
    </source>
</evidence>
<dbReference type="Proteomes" id="UP000295504">
    <property type="component" value="Unassembled WGS sequence"/>
</dbReference>
<sequence length="257" mass="28847">MLKRVLSSLVGAPLLIYILYRGGTLLFLAVNIVSLIALNEFYNAFKIKEYNPLTIIGYIFSIVILTDFFYVNLYFLPILILLFFVCSVIMLANEKYNMIDIMITITGIIYTSLFLGHILLTSRLEMNVAIWLIFLIAWATDTFAYFTGYFFGKHKLCPTISPKKTVEGSIGGIVGSVLSCLLFGHYFLGTNFIYLAILGIVGSIIAQIGDLVASKIKRYIGIKDFGKIMPGHGGILDRFDSIIFVAPVVYYFLIFVI</sequence>
<feature type="transmembrane region" description="Helical" evidence="24">
    <location>
        <begin position="99"/>
        <end position="120"/>
    </location>
</feature>
<keyword evidence="16" id="KW-0594">Phospholipid biosynthesis</keyword>
<accession>A0A4R2TQ37</accession>
<evidence type="ECO:0000256" key="22">
    <source>
        <dbReference type="ARBA" id="ARBA00032743"/>
    </source>
</evidence>
<evidence type="ECO:0000256" key="13">
    <source>
        <dbReference type="ARBA" id="ARBA00022989"/>
    </source>
</evidence>
<evidence type="ECO:0000256" key="18">
    <source>
        <dbReference type="ARBA" id="ARBA00029893"/>
    </source>
</evidence>
<comment type="pathway">
    <text evidence="3">Phospholipid metabolism; CDP-diacylglycerol biosynthesis; CDP-diacylglycerol from sn-glycerol 3-phosphate: step 3/3.</text>
</comment>
<dbReference type="GO" id="GO:0005886">
    <property type="term" value="C:plasma membrane"/>
    <property type="evidence" value="ECO:0007669"/>
    <property type="project" value="UniProtKB-SubCell"/>
</dbReference>
<evidence type="ECO:0000256" key="7">
    <source>
        <dbReference type="ARBA" id="ARBA00019373"/>
    </source>
</evidence>
<comment type="caution">
    <text evidence="25">The sequence shown here is derived from an EMBL/GenBank/DDBJ whole genome shotgun (WGS) entry which is preliminary data.</text>
</comment>
<evidence type="ECO:0000256" key="24">
    <source>
        <dbReference type="SAM" id="Phobius"/>
    </source>
</evidence>
<evidence type="ECO:0000313" key="25">
    <source>
        <dbReference type="EMBL" id="TCQ05898.1"/>
    </source>
</evidence>
<evidence type="ECO:0000256" key="4">
    <source>
        <dbReference type="ARBA" id="ARBA00005189"/>
    </source>
</evidence>
<evidence type="ECO:0000256" key="16">
    <source>
        <dbReference type="ARBA" id="ARBA00023209"/>
    </source>
</evidence>
<dbReference type="GO" id="GO:0004605">
    <property type="term" value="F:phosphatidate cytidylyltransferase activity"/>
    <property type="evidence" value="ECO:0007669"/>
    <property type="project" value="UniProtKB-EC"/>
</dbReference>
<reference evidence="25 26" key="1">
    <citation type="submission" date="2019-03" db="EMBL/GenBank/DDBJ databases">
        <title>Genomic Encyclopedia of Type Strains, Phase IV (KMG-IV): sequencing the most valuable type-strain genomes for metagenomic binning, comparative biology and taxonomic classification.</title>
        <authorList>
            <person name="Goeker M."/>
        </authorList>
    </citation>
    <scope>NUCLEOTIDE SEQUENCE [LARGE SCALE GENOMIC DNA]</scope>
    <source>
        <strain evidence="25 26">DSM 100013</strain>
    </source>
</reference>
<dbReference type="PANTHER" id="PTHR46382:SF1">
    <property type="entry name" value="PHOSPHATIDATE CYTIDYLYLTRANSFERASE"/>
    <property type="match status" value="1"/>
</dbReference>
<dbReference type="GO" id="GO:0016024">
    <property type="term" value="P:CDP-diacylglycerol biosynthetic process"/>
    <property type="evidence" value="ECO:0007669"/>
    <property type="project" value="TreeGrafter"/>
</dbReference>
<feature type="transmembrane region" description="Helical" evidence="24">
    <location>
        <begin position="235"/>
        <end position="256"/>
    </location>
</feature>